<name>X6NL15_RETFI</name>
<dbReference type="Proteomes" id="UP000023152">
    <property type="component" value="Unassembled WGS sequence"/>
</dbReference>
<evidence type="ECO:0000313" key="4">
    <source>
        <dbReference type="Proteomes" id="UP000023152"/>
    </source>
</evidence>
<evidence type="ECO:0000313" key="3">
    <source>
        <dbReference type="EMBL" id="ETO26613.1"/>
    </source>
</evidence>
<organism evidence="3 4">
    <name type="scientific">Reticulomyxa filosa</name>
    <dbReference type="NCBI Taxonomy" id="46433"/>
    <lineage>
        <taxon>Eukaryota</taxon>
        <taxon>Sar</taxon>
        <taxon>Rhizaria</taxon>
        <taxon>Retaria</taxon>
        <taxon>Foraminifera</taxon>
        <taxon>Monothalamids</taxon>
        <taxon>Reticulomyxidae</taxon>
        <taxon>Reticulomyxa</taxon>
    </lineage>
</organism>
<reference evidence="3 4" key="1">
    <citation type="journal article" date="2013" name="Curr. Biol.">
        <title>The Genome of the Foraminiferan Reticulomyxa filosa.</title>
        <authorList>
            <person name="Glockner G."/>
            <person name="Hulsmann N."/>
            <person name="Schleicher M."/>
            <person name="Noegel A.A."/>
            <person name="Eichinger L."/>
            <person name="Gallinger C."/>
            <person name="Pawlowski J."/>
            <person name="Sierra R."/>
            <person name="Euteneuer U."/>
            <person name="Pillet L."/>
            <person name="Moustafa A."/>
            <person name="Platzer M."/>
            <person name="Groth M."/>
            <person name="Szafranski K."/>
            <person name="Schliwa M."/>
        </authorList>
    </citation>
    <scope>NUCLEOTIDE SEQUENCE [LARGE SCALE GENOMIC DNA]</scope>
</reference>
<gene>
    <name evidence="3" type="ORF">RFI_10527</name>
</gene>
<proteinExistence type="predicted"/>
<comment type="caution">
    <text evidence="3">The sequence shown here is derived from an EMBL/GenBank/DDBJ whole genome shotgun (WGS) entry which is preliminary data.</text>
</comment>
<sequence>MSDLIVDYRQLAVPYQENGDEEYSLDPLTLKENRPDRKWEPFRERVNSIASSKPVSQYEIVTGAALSNGKPKENRMERVSQNTSTLQVPSSHPRVAEEKDDNWDDANEAKGESETFKKNEPWEISIIQSLVFSTINEGIKKSYRSIKGPQDPTQVMEDTSRRIAKLRETLDDPRAQHVVTAIIYLFVFFFFKKKKKKNQ</sequence>
<keyword evidence="2" id="KW-0472">Membrane</keyword>
<evidence type="ECO:0000256" key="2">
    <source>
        <dbReference type="SAM" id="Phobius"/>
    </source>
</evidence>
<accession>X6NL15</accession>
<protein>
    <submittedName>
        <fullName evidence="3">Uncharacterized protein</fullName>
    </submittedName>
</protein>
<evidence type="ECO:0000256" key="1">
    <source>
        <dbReference type="SAM" id="MobiDB-lite"/>
    </source>
</evidence>
<keyword evidence="4" id="KW-1185">Reference proteome</keyword>
<dbReference type="EMBL" id="ASPP01007744">
    <property type="protein sequence ID" value="ETO26613.1"/>
    <property type="molecule type" value="Genomic_DNA"/>
</dbReference>
<feature type="transmembrane region" description="Helical" evidence="2">
    <location>
        <begin position="175"/>
        <end position="191"/>
    </location>
</feature>
<feature type="compositionally biased region" description="Polar residues" evidence="1">
    <location>
        <begin position="79"/>
        <end position="90"/>
    </location>
</feature>
<feature type="region of interest" description="Disordered" evidence="1">
    <location>
        <begin position="64"/>
        <end position="115"/>
    </location>
</feature>
<dbReference type="AlphaFoldDB" id="X6NL15"/>
<keyword evidence="2" id="KW-0812">Transmembrane</keyword>
<keyword evidence="2" id="KW-1133">Transmembrane helix</keyword>